<protein>
    <recommendedName>
        <fullName evidence="10">Thyroglobulin type-1 domain-containing protein</fullName>
    </recommendedName>
</protein>
<keyword evidence="7 9" id="KW-1015">Disulfide bond</keyword>
<evidence type="ECO:0000259" key="10">
    <source>
        <dbReference type="PROSITE" id="PS51162"/>
    </source>
</evidence>
<dbReference type="Gene3D" id="4.10.800.10">
    <property type="entry name" value="Thyroglobulin type-1"/>
    <property type="match status" value="2"/>
</dbReference>
<feature type="disulfide bond" evidence="9">
    <location>
        <begin position="65"/>
        <end position="72"/>
    </location>
</feature>
<dbReference type="PROSITE" id="PS00018">
    <property type="entry name" value="EF_HAND_1"/>
    <property type="match status" value="2"/>
</dbReference>
<evidence type="ECO:0000256" key="5">
    <source>
        <dbReference type="ARBA" id="ARBA00022737"/>
    </source>
</evidence>
<dbReference type="Proteomes" id="UP000472270">
    <property type="component" value="Unassembled WGS sequence"/>
</dbReference>
<dbReference type="Gene3D" id="3.30.60.30">
    <property type="match status" value="1"/>
</dbReference>
<dbReference type="GO" id="GO:0050840">
    <property type="term" value="F:extracellular matrix binding"/>
    <property type="evidence" value="ECO:0007669"/>
    <property type="project" value="TreeGrafter"/>
</dbReference>
<feature type="domain" description="Thyroglobulin type-1" evidence="10">
    <location>
        <begin position="32"/>
        <end position="94"/>
    </location>
</feature>
<organism evidence="11 12">
    <name type="scientific">Sinocyclocheilus rhinocerous</name>
    <dbReference type="NCBI Taxonomy" id="307959"/>
    <lineage>
        <taxon>Eukaryota</taxon>
        <taxon>Metazoa</taxon>
        <taxon>Chordata</taxon>
        <taxon>Craniata</taxon>
        <taxon>Vertebrata</taxon>
        <taxon>Euteleostomi</taxon>
        <taxon>Actinopterygii</taxon>
        <taxon>Neopterygii</taxon>
        <taxon>Teleostei</taxon>
        <taxon>Ostariophysi</taxon>
        <taxon>Cypriniformes</taxon>
        <taxon>Cyprinidae</taxon>
        <taxon>Cyprininae</taxon>
        <taxon>Sinocyclocheilus</taxon>
    </lineage>
</organism>
<keyword evidence="6" id="KW-0106">Calcium</keyword>
<dbReference type="InterPro" id="IPR036058">
    <property type="entry name" value="Kazal_dom_sf"/>
</dbReference>
<dbReference type="InterPro" id="IPR019577">
    <property type="entry name" value="SPARC/Testican_Ca-bd-dom"/>
</dbReference>
<keyword evidence="4" id="KW-0732">Signal</keyword>
<reference evidence="11" key="1">
    <citation type="submission" date="2025-08" db="UniProtKB">
        <authorList>
            <consortium name="Ensembl"/>
        </authorList>
    </citation>
    <scope>IDENTIFICATION</scope>
</reference>
<name>A0A673GWB0_9TELE</name>
<dbReference type="GO" id="GO:0005604">
    <property type="term" value="C:basement membrane"/>
    <property type="evidence" value="ECO:0007669"/>
    <property type="project" value="TreeGrafter"/>
</dbReference>
<accession>A0A673GWB0</accession>
<dbReference type="PANTHER" id="PTHR12352">
    <property type="entry name" value="SECRETED MODULAR CALCIUM-BINDING PROTEIN"/>
    <property type="match status" value="1"/>
</dbReference>
<dbReference type="InterPro" id="IPR018247">
    <property type="entry name" value="EF_Hand_1_Ca_BS"/>
</dbReference>
<feature type="disulfide bond" evidence="9">
    <location>
        <begin position="74"/>
        <end position="94"/>
    </location>
</feature>
<dbReference type="InterPro" id="IPR011992">
    <property type="entry name" value="EF-hand-dom_pair"/>
</dbReference>
<dbReference type="AlphaFoldDB" id="A0A673GWB0"/>
<keyword evidence="12" id="KW-1185">Reference proteome</keyword>
<dbReference type="CDD" id="cd00191">
    <property type="entry name" value="TY"/>
    <property type="match status" value="1"/>
</dbReference>
<dbReference type="PANTHER" id="PTHR12352:SF13">
    <property type="entry name" value="SPARC-RELATED MODULAR CALCIUM-BINDING PROTEIN 1"/>
    <property type="match status" value="1"/>
</dbReference>
<proteinExistence type="predicted"/>
<dbReference type="Ensembl" id="ENSSRHT00000018587.1">
    <property type="protein sequence ID" value="ENSSRHP00000018016.1"/>
    <property type="gene ID" value="ENSSRHG00000009793.1"/>
</dbReference>
<dbReference type="PROSITE" id="PS51162">
    <property type="entry name" value="THYROGLOBULIN_1_2"/>
    <property type="match status" value="1"/>
</dbReference>
<dbReference type="SUPFAM" id="SSF57610">
    <property type="entry name" value="Thyroglobulin type-1 domain"/>
    <property type="match status" value="2"/>
</dbReference>
<evidence type="ECO:0000256" key="2">
    <source>
        <dbReference type="ARBA" id="ARBA00022525"/>
    </source>
</evidence>
<keyword evidence="3" id="KW-0479">Metal-binding</keyword>
<sequence length="301" mass="33489">QAVCGSNGRLYKSLCSFQRAQCINSQLRTAALSTCTALQASARFDSFAIFIPECKSDGTYTEVQCHNQTGYCWCSSPDGMPMSGSSVLHLRPNCTGEFCLGAESTIVHCKTKQDSSPKNENSVINYSPSCCSKPVRPSFIFGTQFKIFLMKSEAAIQGSEERFVPECSADGRYRAVQCHMDSGRPVPGTSARFYLRYLSVCVGCPSVRKAGFLKSLMSPEARPHVLTSPASFSSVQTLHRYFTWLDADTDGLLSEREMRLLRLLLRRTLRPRRCAKKLMQFCDRNADRRLSAQELTSCLGI</sequence>
<dbReference type="Pfam" id="PF00086">
    <property type="entry name" value="Thyroglobulin_1"/>
    <property type="match status" value="2"/>
</dbReference>
<keyword evidence="8" id="KW-0325">Glycoprotein</keyword>
<dbReference type="InterPro" id="IPR002350">
    <property type="entry name" value="Kazal_dom"/>
</dbReference>
<dbReference type="InterPro" id="IPR000716">
    <property type="entry name" value="Thyroglobulin_1"/>
</dbReference>
<dbReference type="GO" id="GO:0008201">
    <property type="term" value="F:heparin binding"/>
    <property type="evidence" value="ECO:0007669"/>
    <property type="project" value="TreeGrafter"/>
</dbReference>
<dbReference type="Pfam" id="PF07648">
    <property type="entry name" value="Kazal_2"/>
    <property type="match status" value="1"/>
</dbReference>
<evidence type="ECO:0000313" key="11">
    <source>
        <dbReference type="Ensembl" id="ENSSRHP00000018016.1"/>
    </source>
</evidence>
<dbReference type="InterPro" id="IPR051950">
    <property type="entry name" value="Dev_reg/Prot_inhib"/>
</dbReference>
<feature type="disulfide bond" evidence="9">
    <location>
        <begin position="35"/>
        <end position="54"/>
    </location>
</feature>
<dbReference type="SUPFAM" id="SSF100895">
    <property type="entry name" value="Kazal-type serine protease inhibitors"/>
    <property type="match status" value="1"/>
</dbReference>
<reference evidence="11" key="2">
    <citation type="submission" date="2025-09" db="UniProtKB">
        <authorList>
            <consortium name="Ensembl"/>
        </authorList>
    </citation>
    <scope>IDENTIFICATION</scope>
</reference>
<keyword evidence="2" id="KW-0964">Secreted</keyword>
<dbReference type="SUPFAM" id="SSF47473">
    <property type="entry name" value="EF-hand"/>
    <property type="match status" value="1"/>
</dbReference>
<evidence type="ECO:0000256" key="9">
    <source>
        <dbReference type="PROSITE-ProRule" id="PRU00500"/>
    </source>
</evidence>
<evidence type="ECO:0000256" key="1">
    <source>
        <dbReference type="ARBA" id="ARBA00004498"/>
    </source>
</evidence>
<dbReference type="GO" id="GO:0030198">
    <property type="term" value="P:extracellular matrix organization"/>
    <property type="evidence" value="ECO:0007669"/>
    <property type="project" value="TreeGrafter"/>
</dbReference>
<evidence type="ECO:0000313" key="12">
    <source>
        <dbReference type="Proteomes" id="UP000472270"/>
    </source>
</evidence>
<dbReference type="Gene3D" id="1.10.238.10">
    <property type="entry name" value="EF-hand"/>
    <property type="match status" value="1"/>
</dbReference>
<evidence type="ECO:0000256" key="7">
    <source>
        <dbReference type="ARBA" id="ARBA00023157"/>
    </source>
</evidence>
<evidence type="ECO:0000256" key="6">
    <source>
        <dbReference type="ARBA" id="ARBA00022837"/>
    </source>
</evidence>
<evidence type="ECO:0000256" key="3">
    <source>
        <dbReference type="ARBA" id="ARBA00022723"/>
    </source>
</evidence>
<dbReference type="SMART" id="SM00211">
    <property type="entry name" value="TY"/>
    <property type="match status" value="2"/>
</dbReference>
<dbReference type="GO" id="GO:0005615">
    <property type="term" value="C:extracellular space"/>
    <property type="evidence" value="ECO:0007669"/>
    <property type="project" value="TreeGrafter"/>
</dbReference>
<keyword evidence="5" id="KW-0677">Repeat</keyword>
<dbReference type="GO" id="GO:0005509">
    <property type="term" value="F:calcium ion binding"/>
    <property type="evidence" value="ECO:0007669"/>
    <property type="project" value="InterPro"/>
</dbReference>
<comment type="subcellular location">
    <subcellularLocation>
        <location evidence="1">Secreted</location>
        <location evidence="1">Extracellular space</location>
        <location evidence="1">Extracellular matrix</location>
    </subcellularLocation>
</comment>
<dbReference type="InterPro" id="IPR036857">
    <property type="entry name" value="Thyroglobulin_1_sf"/>
</dbReference>
<dbReference type="Pfam" id="PF10591">
    <property type="entry name" value="SPARC_Ca_bdg"/>
    <property type="match status" value="1"/>
</dbReference>
<evidence type="ECO:0000256" key="4">
    <source>
        <dbReference type="ARBA" id="ARBA00022729"/>
    </source>
</evidence>
<evidence type="ECO:0000256" key="8">
    <source>
        <dbReference type="ARBA" id="ARBA00023180"/>
    </source>
</evidence>